<dbReference type="InterPro" id="IPR036322">
    <property type="entry name" value="WD40_repeat_dom_sf"/>
</dbReference>
<evidence type="ECO:0000259" key="7">
    <source>
        <dbReference type="Pfam" id="PF12894"/>
    </source>
</evidence>
<evidence type="ECO:0000313" key="10">
    <source>
        <dbReference type="Proteomes" id="UP000701801"/>
    </source>
</evidence>
<keyword evidence="3" id="KW-0498">Mitosis</keyword>
<dbReference type="InterPro" id="IPR015943">
    <property type="entry name" value="WD40/YVTN_repeat-like_dom_sf"/>
</dbReference>
<protein>
    <recommendedName>
        <fullName evidence="1">Anaphase-promoting complex subunit 4</fullName>
    </recommendedName>
</protein>
<dbReference type="InterPro" id="IPR024977">
    <property type="entry name" value="Apc4-like_WD40_dom"/>
</dbReference>
<comment type="caution">
    <text evidence="9">The sequence shown here is derived from an EMBL/GenBank/DDBJ whole genome shotgun (WGS) entry which is preliminary data.</text>
</comment>
<dbReference type="GO" id="GO:0070979">
    <property type="term" value="P:protein K11-linked ubiquitination"/>
    <property type="evidence" value="ECO:0007669"/>
    <property type="project" value="TreeGrafter"/>
</dbReference>
<dbReference type="GO" id="GO:0034399">
    <property type="term" value="C:nuclear periphery"/>
    <property type="evidence" value="ECO:0007669"/>
    <property type="project" value="TreeGrafter"/>
</dbReference>
<feature type="region of interest" description="Disordered" evidence="6">
    <location>
        <begin position="764"/>
        <end position="789"/>
    </location>
</feature>
<dbReference type="AlphaFoldDB" id="A0A9N9Q2K9"/>
<evidence type="ECO:0000256" key="3">
    <source>
        <dbReference type="ARBA" id="ARBA00022776"/>
    </source>
</evidence>
<sequence>MATSASLVTLGEKTLPHAADPSLFAYCPSMDLVALGTTDQQVLIYRLNGQRVYGAAQKAGKLVVESIRWKPNGQLLAVAWSDGTVRLVGAESSKIVHQFSTGEGVSGITCMGWGSNLTSKTSSLKESSSSWSDLLDSDTLVSETKSVLDLPRDLSMIDIERSLPKLSLLAAGGSLEDVFCSRSSLDSLSRPFDPKDNDAVDVMVVGTKEGHIHLTIYDSFVIGSFSLPPIRSSFTSHLVMHSSHPRCSSHALLVKAPDSDSLSFAALDLRFISATSDYLSLLASRSTALQNLLRYIHQVQILIVNEWKSTQDLPSKFLRNVNEELADKGKGNIVQALYHSVATGHTFPIVKEWLVDELSERGHKRWEKAVVTGLENTRRLVHENMLPALERCSVILSRFSGIAKFQSSNDTLGFSSHQISLIVDTVACLHLVSAKILLQVVDELELFGAFSSWLRHEIDKLASDSSVAAKDDELEKEASIEHSKVLLYLQNCMTSSPLEVYLGDNTSDEYKDGWQQVEENLPIYEILDKQLRKQESRLPYLKALPRVELLCNYLNKQAKVVFSQIANAEKRNVIFGTPQQVGVIANEKLIDMRLSTTGPATARACVAFVPKNMPACIQITRVHLSIDGGLSSVSEMDSSTLKLGSGTITDVRIFGDTLLIMWELDGATTLLTIPHDTSTAPHATEPGDFHIHYSQHLETSTAPTPMVLTNEDIKERFGKRQIPTTGSFVPERMEVRSGSLEMRRIAVLGKDRIHYKVLGLEMEEEGKGTGKGKEKGKGSEGDVEMVAEV</sequence>
<feature type="domain" description="Anaphase-promoting complex subunit 4 long" evidence="8">
    <location>
        <begin position="265"/>
        <end position="464"/>
    </location>
</feature>
<evidence type="ECO:0000256" key="5">
    <source>
        <dbReference type="ARBA" id="ARBA00023306"/>
    </source>
</evidence>
<organism evidence="9 10">
    <name type="scientific">Hymenoscyphus albidus</name>
    <dbReference type="NCBI Taxonomy" id="595503"/>
    <lineage>
        <taxon>Eukaryota</taxon>
        <taxon>Fungi</taxon>
        <taxon>Dikarya</taxon>
        <taxon>Ascomycota</taxon>
        <taxon>Pezizomycotina</taxon>
        <taxon>Leotiomycetes</taxon>
        <taxon>Helotiales</taxon>
        <taxon>Helotiaceae</taxon>
        <taxon>Hymenoscyphus</taxon>
    </lineage>
</organism>
<dbReference type="GO" id="GO:0005680">
    <property type="term" value="C:anaphase-promoting complex"/>
    <property type="evidence" value="ECO:0007669"/>
    <property type="project" value="InterPro"/>
</dbReference>
<keyword evidence="10" id="KW-1185">Reference proteome</keyword>
<feature type="domain" description="Anaphase-promoting complex subunit 4-like WD40" evidence="7">
    <location>
        <begin position="25"/>
        <end position="116"/>
    </location>
</feature>
<dbReference type="EMBL" id="CAJVRM010000727">
    <property type="protein sequence ID" value="CAG8983518.1"/>
    <property type="molecule type" value="Genomic_DNA"/>
</dbReference>
<evidence type="ECO:0000256" key="2">
    <source>
        <dbReference type="ARBA" id="ARBA00022618"/>
    </source>
</evidence>
<dbReference type="Pfam" id="PF12896">
    <property type="entry name" value="ANAPC4"/>
    <property type="match status" value="1"/>
</dbReference>
<dbReference type="Proteomes" id="UP000701801">
    <property type="component" value="Unassembled WGS sequence"/>
</dbReference>
<feature type="compositionally biased region" description="Basic and acidic residues" evidence="6">
    <location>
        <begin position="765"/>
        <end position="780"/>
    </location>
</feature>
<dbReference type="InterPro" id="IPR024790">
    <property type="entry name" value="APC4_long_dom"/>
</dbReference>
<name>A0A9N9Q2K9_9HELO</name>
<gene>
    <name evidence="9" type="ORF">HYALB_00004319</name>
</gene>
<evidence type="ECO:0000313" key="9">
    <source>
        <dbReference type="EMBL" id="CAG8983518.1"/>
    </source>
</evidence>
<proteinExistence type="predicted"/>
<dbReference type="InterPro" id="IPR024789">
    <property type="entry name" value="APC4"/>
</dbReference>
<reference evidence="9" key="1">
    <citation type="submission" date="2021-07" db="EMBL/GenBank/DDBJ databases">
        <authorList>
            <person name="Durling M."/>
        </authorList>
    </citation>
    <scope>NUCLEOTIDE SEQUENCE</scope>
</reference>
<dbReference type="PANTHER" id="PTHR13260:SF0">
    <property type="entry name" value="ANAPHASE-PROMOTING COMPLEX SUBUNIT 4"/>
    <property type="match status" value="1"/>
</dbReference>
<dbReference type="SUPFAM" id="SSF50978">
    <property type="entry name" value="WD40 repeat-like"/>
    <property type="match status" value="1"/>
</dbReference>
<evidence type="ECO:0000256" key="6">
    <source>
        <dbReference type="SAM" id="MobiDB-lite"/>
    </source>
</evidence>
<evidence type="ECO:0000256" key="1">
    <source>
        <dbReference type="ARBA" id="ARBA00016067"/>
    </source>
</evidence>
<dbReference type="OrthoDB" id="2110451at2759"/>
<dbReference type="GO" id="GO:0031145">
    <property type="term" value="P:anaphase-promoting complex-dependent catabolic process"/>
    <property type="evidence" value="ECO:0007669"/>
    <property type="project" value="InterPro"/>
</dbReference>
<dbReference type="GO" id="GO:0051301">
    <property type="term" value="P:cell division"/>
    <property type="evidence" value="ECO:0007669"/>
    <property type="project" value="UniProtKB-KW"/>
</dbReference>
<evidence type="ECO:0000259" key="8">
    <source>
        <dbReference type="Pfam" id="PF12896"/>
    </source>
</evidence>
<dbReference type="Pfam" id="PF12894">
    <property type="entry name" value="ANAPC4_WD40"/>
    <property type="match status" value="1"/>
</dbReference>
<dbReference type="PANTHER" id="PTHR13260">
    <property type="entry name" value="ANAPHASE PROMOTING COMPLEX SUBUNIT 4 APC4"/>
    <property type="match status" value="1"/>
</dbReference>
<dbReference type="Gene3D" id="2.130.10.10">
    <property type="entry name" value="YVTN repeat-like/Quinoprotein amine dehydrogenase"/>
    <property type="match status" value="1"/>
</dbReference>
<keyword evidence="5" id="KW-0131">Cell cycle</keyword>
<accession>A0A9N9Q2K9</accession>
<keyword evidence="4" id="KW-0833">Ubl conjugation pathway</keyword>
<evidence type="ECO:0000256" key="4">
    <source>
        <dbReference type="ARBA" id="ARBA00022786"/>
    </source>
</evidence>
<keyword evidence="2" id="KW-0132">Cell division</keyword>